<dbReference type="CDD" id="cd02440">
    <property type="entry name" value="AdoMet_MTases"/>
    <property type="match status" value="1"/>
</dbReference>
<name>A0A168NGY5_9CLOT</name>
<dbReference type="Pfam" id="PF08242">
    <property type="entry name" value="Methyltransf_12"/>
    <property type="match status" value="1"/>
</dbReference>
<dbReference type="AlphaFoldDB" id="A0A168NGY5"/>
<sequence length="306" mass="35746">METNIWNTALEYLEKSRKTWWNNDYMEFLVEKVWKITEPVSIIDFGCGIGFLGELLLPLLPHGSTYTGIDIADKLLEQAKEAFQDTGYKTYFIQSDLNEYIPKERYDIAICQTVLQHIPDPIKILEKMKDSVKPDGMVICMELSRDVSGASLYIDGLDYSKMNLLGIEQKLRRNDLDRIGKDFEVGLKLPVYMEKVGLKNINTRVNDFIQYITPLNSDYREQLEAFMSGSYSKRMSTEERKKFVSNLINRGLTQQEAEHEFESMKKIMDYLHDNKENISLVWSNCMFISYGYNTEFKLSPKYKNKK</sequence>
<dbReference type="EMBL" id="LITT01000024">
    <property type="protein sequence ID" value="OAA86424.1"/>
    <property type="molecule type" value="Genomic_DNA"/>
</dbReference>
<dbReference type="OrthoDB" id="2005133at2"/>
<dbReference type="SUPFAM" id="SSF53335">
    <property type="entry name" value="S-adenosyl-L-methionine-dependent methyltransferases"/>
    <property type="match status" value="1"/>
</dbReference>
<dbReference type="Proteomes" id="UP000077407">
    <property type="component" value="Unassembled WGS sequence"/>
</dbReference>
<evidence type="ECO:0000313" key="2">
    <source>
        <dbReference type="EMBL" id="OAA86424.1"/>
    </source>
</evidence>
<organism evidence="2 3">
    <name type="scientific">Clostridium ljungdahlii</name>
    <dbReference type="NCBI Taxonomy" id="1538"/>
    <lineage>
        <taxon>Bacteria</taxon>
        <taxon>Bacillati</taxon>
        <taxon>Bacillota</taxon>
        <taxon>Clostridia</taxon>
        <taxon>Eubacteriales</taxon>
        <taxon>Clostridiaceae</taxon>
        <taxon>Clostridium</taxon>
    </lineage>
</organism>
<dbReference type="Gene3D" id="1.10.150.350">
    <property type="match status" value="1"/>
</dbReference>
<evidence type="ECO:0000259" key="1">
    <source>
        <dbReference type="Pfam" id="PF08242"/>
    </source>
</evidence>
<dbReference type="EC" id="2.1.1.222" evidence="2"/>
<reference evidence="2 3" key="1">
    <citation type="journal article" date="2015" name="Biotechnol. Bioeng.">
        <title>Genome sequence and phenotypic characterization of Caulobacter segnis.</title>
        <authorList>
            <person name="Patel S."/>
            <person name="Fletcher B."/>
            <person name="Scott D.C."/>
            <person name="Ely B."/>
        </authorList>
    </citation>
    <scope>NUCLEOTIDE SEQUENCE [LARGE SCALE GENOMIC DNA]</scope>
    <source>
        <strain evidence="2 3">ERI-2</strain>
    </source>
</reference>
<evidence type="ECO:0000313" key="3">
    <source>
        <dbReference type="Proteomes" id="UP000077407"/>
    </source>
</evidence>
<dbReference type="PATRIC" id="fig|1538.10.peg.2789"/>
<keyword evidence="2" id="KW-0808">Transferase</keyword>
<dbReference type="GO" id="GO:0102208">
    <property type="term" value="F:2-polyprenyl-6-hydroxyphenol methylase activity"/>
    <property type="evidence" value="ECO:0007669"/>
    <property type="project" value="UniProtKB-EC"/>
</dbReference>
<gene>
    <name evidence="2" type="primary">ubiG_2</name>
    <name evidence="2" type="ORF">WY13_02413</name>
</gene>
<dbReference type="GO" id="GO:0032259">
    <property type="term" value="P:methylation"/>
    <property type="evidence" value="ECO:0007669"/>
    <property type="project" value="UniProtKB-KW"/>
</dbReference>
<dbReference type="PANTHER" id="PTHR43861">
    <property type="entry name" value="TRANS-ACONITATE 2-METHYLTRANSFERASE-RELATED"/>
    <property type="match status" value="1"/>
</dbReference>
<protein>
    <submittedName>
        <fullName evidence="2">Ubiquinone biosynthesis O-methyltransferase</fullName>
        <ecNumber evidence="2">2.1.1.222</ecNumber>
    </submittedName>
</protein>
<dbReference type="InterPro" id="IPR029063">
    <property type="entry name" value="SAM-dependent_MTases_sf"/>
</dbReference>
<comment type="caution">
    <text evidence="2">The sequence shown here is derived from an EMBL/GenBank/DDBJ whole genome shotgun (WGS) entry which is preliminary data.</text>
</comment>
<keyword evidence="2" id="KW-0489">Methyltransferase</keyword>
<dbReference type="InterPro" id="IPR013217">
    <property type="entry name" value="Methyltransf_12"/>
</dbReference>
<dbReference type="RefSeq" id="WP_063555836.1">
    <property type="nucleotide sequence ID" value="NZ_LITT01000024.1"/>
</dbReference>
<keyword evidence="2" id="KW-0830">Ubiquinone</keyword>
<feature type="domain" description="Methyltransferase type 12" evidence="1">
    <location>
        <begin position="43"/>
        <end position="138"/>
    </location>
</feature>
<dbReference type="Gene3D" id="3.40.50.150">
    <property type="entry name" value="Vaccinia Virus protein VP39"/>
    <property type="match status" value="1"/>
</dbReference>
<proteinExistence type="predicted"/>
<accession>A0A168NGY5</accession>